<dbReference type="Proteomes" id="UP000600365">
    <property type="component" value="Unassembled WGS sequence"/>
</dbReference>
<evidence type="ECO:0000313" key="3">
    <source>
        <dbReference type="Proteomes" id="UP000600365"/>
    </source>
</evidence>
<keyword evidence="3" id="KW-1185">Reference proteome</keyword>
<dbReference type="EMBL" id="BMMM01000014">
    <property type="protein sequence ID" value="GGN81348.1"/>
    <property type="molecule type" value="Genomic_DNA"/>
</dbReference>
<protein>
    <submittedName>
        <fullName evidence="2">Uncharacterized protein</fullName>
    </submittedName>
</protein>
<name>A0A917YAN5_9ACTN</name>
<dbReference type="AlphaFoldDB" id="A0A917YAN5"/>
<gene>
    <name evidence="2" type="ORF">GCM10011579_067810</name>
</gene>
<sequence>MLRCRIPPRLANVEHIVGVLDVRALTVLQRLYEAAQRFGTEVRVQAIALRPPGRGPASPTPATWRRSLPHGPTGVGSLDNFQRPETGLSVIRATRAPACDPDWLPCIAN</sequence>
<proteinExistence type="predicted"/>
<feature type="region of interest" description="Disordered" evidence="1">
    <location>
        <begin position="50"/>
        <end position="79"/>
    </location>
</feature>
<organism evidence="2 3">
    <name type="scientific">Streptomyces albiflavescens</name>
    <dbReference type="NCBI Taxonomy" id="1623582"/>
    <lineage>
        <taxon>Bacteria</taxon>
        <taxon>Bacillati</taxon>
        <taxon>Actinomycetota</taxon>
        <taxon>Actinomycetes</taxon>
        <taxon>Kitasatosporales</taxon>
        <taxon>Streptomycetaceae</taxon>
        <taxon>Streptomyces</taxon>
    </lineage>
</organism>
<evidence type="ECO:0000313" key="2">
    <source>
        <dbReference type="EMBL" id="GGN81348.1"/>
    </source>
</evidence>
<reference evidence="2 3" key="1">
    <citation type="journal article" date="2014" name="Int. J. Syst. Evol. Microbiol.">
        <title>Complete genome sequence of Corynebacterium casei LMG S-19264T (=DSM 44701T), isolated from a smear-ripened cheese.</title>
        <authorList>
            <consortium name="US DOE Joint Genome Institute (JGI-PGF)"/>
            <person name="Walter F."/>
            <person name="Albersmeier A."/>
            <person name="Kalinowski J."/>
            <person name="Ruckert C."/>
        </authorList>
    </citation>
    <scope>NUCLEOTIDE SEQUENCE [LARGE SCALE GENOMIC DNA]</scope>
    <source>
        <strain evidence="2 3">CGMCC 4.7111</strain>
    </source>
</reference>
<accession>A0A917YAN5</accession>
<evidence type="ECO:0000256" key="1">
    <source>
        <dbReference type="SAM" id="MobiDB-lite"/>
    </source>
</evidence>
<comment type="caution">
    <text evidence="2">The sequence shown here is derived from an EMBL/GenBank/DDBJ whole genome shotgun (WGS) entry which is preliminary data.</text>
</comment>